<dbReference type="RefSeq" id="WP_169928075.1">
    <property type="nucleotide sequence ID" value="NZ_CP012333.1"/>
</dbReference>
<dbReference type="InterPro" id="IPR013431">
    <property type="entry name" value="Delta_60_rpt"/>
</dbReference>
<dbReference type="KEGG" id="llu:AKJ09_07314"/>
<organism evidence="1 2">
    <name type="scientific">Labilithrix luteola</name>
    <dbReference type="NCBI Taxonomy" id="1391654"/>
    <lineage>
        <taxon>Bacteria</taxon>
        <taxon>Pseudomonadati</taxon>
        <taxon>Myxococcota</taxon>
        <taxon>Polyangia</taxon>
        <taxon>Polyangiales</taxon>
        <taxon>Labilitrichaceae</taxon>
        <taxon>Labilithrix</taxon>
    </lineage>
</organism>
<dbReference type="InterPro" id="IPR011047">
    <property type="entry name" value="Quinoprotein_ADH-like_sf"/>
</dbReference>
<evidence type="ECO:0000313" key="2">
    <source>
        <dbReference type="Proteomes" id="UP000064967"/>
    </source>
</evidence>
<dbReference type="Pfam" id="PF17164">
    <property type="entry name" value="DUF5122"/>
    <property type="match status" value="6"/>
</dbReference>
<dbReference type="SUPFAM" id="SSF50998">
    <property type="entry name" value="Quinoprotein alcohol dehydrogenase-like"/>
    <property type="match status" value="1"/>
</dbReference>
<accession>A0A0K1Q493</accession>
<evidence type="ECO:0000313" key="1">
    <source>
        <dbReference type="EMBL" id="AKV00651.1"/>
    </source>
</evidence>
<proteinExistence type="predicted"/>
<dbReference type="Gene3D" id="2.80.10.50">
    <property type="match status" value="3"/>
</dbReference>
<dbReference type="NCBIfam" id="TIGR02608">
    <property type="entry name" value="delta_60_rpt"/>
    <property type="match status" value="6"/>
</dbReference>
<dbReference type="Proteomes" id="UP000064967">
    <property type="component" value="Chromosome"/>
</dbReference>
<reference evidence="1 2" key="1">
    <citation type="submission" date="2015-08" db="EMBL/GenBank/DDBJ databases">
        <authorList>
            <person name="Babu N.S."/>
            <person name="Beckwith C.J."/>
            <person name="Beseler K.G."/>
            <person name="Brison A."/>
            <person name="Carone J.V."/>
            <person name="Caskin T.P."/>
            <person name="Diamond M."/>
            <person name="Durham M.E."/>
            <person name="Foxe J.M."/>
            <person name="Go M."/>
            <person name="Henderson B.A."/>
            <person name="Jones I.B."/>
            <person name="McGettigan J.A."/>
            <person name="Micheletti S.J."/>
            <person name="Nasrallah M.E."/>
            <person name="Ortiz D."/>
            <person name="Piller C.R."/>
            <person name="Privatt S.R."/>
            <person name="Schneider S.L."/>
            <person name="Sharp S."/>
            <person name="Smith T.C."/>
            <person name="Stanton J.D."/>
            <person name="Ullery H.E."/>
            <person name="Wilson R.J."/>
            <person name="Serrano M.G."/>
            <person name="Buck G."/>
            <person name="Lee V."/>
            <person name="Wang Y."/>
            <person name="Carvalho R."/>
            <person name="Voegtly L."/>
            <person name="Shi R."/>
            <person name="Duckworth R."/>
            <person name="Johnson A."/>
            <person name="Loviza R."/>
            <person name="Walstead R."/>
            <person name="Shah Z."/>
            <person name="Kiflezghi M."/>
            <person name="Wade K."/>
            <person name="Ball S.L."/>
            <person name="Bradley K.W."/>
            <person name="Asai D.J."/>
            <person name="Bowman C.A."/>
            <person name="Russell D.A."/>
            <person name="Pope W.H."/>
            <person name="Jacobs-Sera D."/>
            <person name="Hendrix R.W."/>
            <person name="Hatfull G.F."/>
        </authorList>
    </citation>
    <scope>NUCLEOTIDE SEQUENCE [LARGE SCALE GENOMIC DNA]</scope>
    <source>
        <strain evidence="1 2">DSM 27648</strain>
    </source>
</reference>
<dbReference type="STRING" id="1391654.AKJ09_07314"/>
<dbReference type="EMBL" id="CP012333">
    <property type="protein sequence ID" value="AKV00651.1"/>
    <property type="molecule type" value="Genomic_DNA"/>
</dbReference>
<sequence>MTLRSTLAETSSVARSIGPRVVGIGAAVLLLAFAACNGAVEEPSAPDLGAGEGSVGDPDAGALLRLSLDPPVIRLDPGSEGTTTVLVANATGEPVDLSVMNLPLGMSAVFDGSTGASSTLTIRVANNLIGDFPLSVRARVGATSASAMLTVGVNNVAAPFTFTLATDGAKLSRGETFPLRVHVERGGGIALPITVSLLTPPPGFDASTFNISATANDGVLNLRTNGLVPRGTSTALSIRATTGSQSVDRTFTASLDAPSGSLDETFGGGSVITPVIDVAPTPSVIHSAVQADGKLVVGTTLNNGSSIQMGVVRFNEDGSLDETFGPNGTRRTSFAQSAQLAGLVIQPDGKLVVAGSDSGSTSRVVLARFLPNGDLDPSFDGDGMLTVNLGFGIGANATGLALAGDKLVVLANGGGSDFVLLRFAADGSLDSSFGGSGIRPVDIGGTATARGEALAVVAGKITIAGSLNNDFLVARFAEDGSFDPSFNAVGWRNIPMGVSYAIATRLLVQADGKLVLAGHNDAIVRLTSAGELDATFGAGGITTSATLGSRPFVGWFAPALAELPGGKLIAAGTADSTSSGPLDFYLLRLTEAGALDTSFNDSGDVLLPAGGAELGSVSVAPDGRIYAVGRRATLPRRLFVARFWP</sequence>
<name>A0A0K1Q493_9BACT</name>
<keyword evidence="2" id="KW-1185">Reference proteome</keyword>
<dbReference type="AlphaFoldDB" id="A0A0K1Q493"/>
<protein>
    <submittedName>
        <fullName evidence="1">Hemolysin-type calcium-binding region</fullName>
    </submittedName>
</protein>
<gene>
    <name evidence="1" type="ORF">AKJ09_07314</name>
</gene>